<proteinExistence type="predicted"/>
<dbReference type="Gene3D" id="3.40.50.300">
    <property type="entry name" value="P-loop containing nucleotide triphosphate hydrolases"/>
    <property type="match status" value="1"/>
</dbReference>
<organism evidence="1 2">
    <name type="scientific">Candidatus Kaiserbacteria bacterium RIFCSPHIGHO2_01_FULL_53_31</name>
    <dbReference type="NCBI Taxonomy" id="1798481"/>
    <lineage>
        <taxon>Bacteria</taxon>
        <taxon>Candidatus Kaiseribacteriota</taxon>
    </lineage>
</organism>
<evidence type="ECO:0000313" key="1">
    <source>
        <dbReference type="EMBL" id="OGG48836.1"/>
    </source>
</evidence>
<evidence type="ECO:0008006" key="3">
    <source>
        <dbReference type="Google" id="ProtNLM"/>
    </source>
</evidence>
<comment type="caution">
    <text evidence="1">The sequence shown here is derived from an EMBL/GenBank/DDBJ whole genome shotgun (WGS) entry which is preliminary data.</text>
</comment>
<dbReference type="AlphaFoldDB" id="A0A1F6CHW2"/>
<accession>A0A1F6CHW2</accession>
<dbReference type="InterPro" id="IPR027417">
    <property type="entry name" value="P-loop_NTPase"/>
</dbReference>
<name>A0A1F6CHW2_9BACT</name>
<dbReference type="SUPFAM" id="SSF52540">
    <property type="entry name" value="P-loop containing nucleoside triphosphate hydrolases"/>
    <property type="match status" value="1"/>
</dbReference>
<dbReference type="EMBL" id="MFKU01000007">
    <property type="protein sequence ID" value="OGG48836.1"/>
    <property type="molecule type" value="Genomic_DNA"/>
</dbReference>
<dbReference type="Pfam" id="PF13671">
    <property type="entry name" value="AAA_33"/>
    <property type="match status" value="1"/>
</dbReference>
<dbReference type="Proteomes" id="UP000178815">
    <property type="component" value="Unassembled WGS sequence"/>
</dbReference>
<reference evidence="1 2" key="1">
    <citation type="journal article" date="2016" name="Nat. Commun.">
        <title>Thousands of microbial genomes shed light on interconnected biogeochemical processes in an aquifer system.</title>
        <authorList>
            <person name="Anantharaman K."/>
            <person name="Brown C.T."/>
            <person name="Hug L.A."/>
            <person name="Sharon I."/>
            <person name="Castelle C.J."/>
            <person name="Probst A.J."/>
            <person name="Thomas B.C."/>
            <person name="Singh A."/>
            <person name="Wilkins M.J."/>
            <person name="Karaoz U."/>
            <person name="Brodie E.L."/>
            <person name="Williams K.H."/>
            <person name="Hubbard S.S."/>
            <person name="Banfield J.F."/>
        </authorList>
    </citation>
    <scope>NUCLEOTIDE SEQUENCE [LARGE SCALE GENOMIC DNA]</scope>
</reference>
<protein>
    <recommendedName>
        <fullName evidence="3">UDP-N-acetylglucosamine kinase</fullName>
    </recommendedName>
</protein>
<gene>
    <name evidence="1" type="ORF">A2678_00445</name>
</gene>
<sequence>MNRYVLLTIGKTHSGKSTFANEIISEIPNGVILETDPIALFLRATFPNLHALDMDHSGGFSSPSLKFLMFRTILTFALEQDFNIVMSNSNMYEKGRKDVLDIIKKYRHKTIGVYFNYPEEILLERVEKSERDIKVLRVSKDFKDLVINQRMRFQAPNKNDFDYFFEIANPTELLRIQKTIVELVKQ</sequence>
<evidence type="ECO:0000313" key="2">
    <source>
        <dbReference type="Proteomes" id="UP000178815"/>
    </source>
</evidence>